<dbReference type="EMBL" id="CP159218">
    <property type="protein sequence ID" value="XCG65392.1"/>
    <property type="molecule type" value="Genomic_DNA"/>
</dbReference>
<dbReference type="AlphaFoldDB" id="A0AAU8DSV7"/>
<dbReference type="InterPro" id="IPR033437">
    <property type="entry name" value="DUF5130"/>
</dbReference>
<gene>
    <name evidence="2" type="ORF">ABLG96_08975</name>
</gene>
<organism evidence="2">
    <name type="scientific">Nakamurella sp. A5-74</name>
    <dbReference type="NCBI Taxonomy" id="3158264"/>
    <lineage>
        <taxon>Bacteria</taxon>
        <taxon>Bacillati</taxon>
        <taxon>Actinomycetota</taxon>
        <taxon>Actinomycetes</taxon>
        <taxon>Nakamurellales</taxon>
        <taxon>Nakamurellaceae</taxon>
        <taxon>Nakamurella</taxon>
    </lineage>
</organism>
<protein>
    <submittedName>
        <fullName evidence="2">DUF5130 family protein</fullName>
    </submittedName>
</protein>
<dbReference type="Pfam" id="PF17174">
    <property type="entry name" value="DUF5130"/>
    <property type="match status" value="1"/>
</dbReference>
<dbReference type="RefSeq" id="WP_353650997.1">
    <property type="nucleotide sequence ID" value="NZ_CP159218.1"/>
</dbReference>
<proteinExistence type="predicted"/>
<reference evidence="2" key="1">
    <citation type="submission" date="2024-05" db="EMBL/GenBank/DDBJ databases">
        <authorList>
            <person name="Cai S.Y."/>
            <person name="Jin L.M."/>
            <person name="Li H.R."/>
        </authorList>
    </citation>
    <scope>NUCLEOTIDE SEQUENCE</scope>
    <source>
        <strain evidence="2">A5-74</strain>
    </source>
</reference>
<evidence type="ECO:0000256" key="1">
    <source>
        <dbReference type="SAM" id="MobiDB-lite"/>
    </source>
</evidence>
<evidence type="ECO:0000313" key="2">
    <source>
        <dbReference type="EMBL" id="XCG65392.1"/>
    </source>
</evidence>
<accession>A0AAU8DSV7</accession>
<feature type="region of interest" description="Disordered" evidence="1">
    <location>
        <begin position="1"/>
        <end position="22"/>
    </location>
</feature>
<name>A0AAU8DSV7_9ACTN</name>
<sequence length="155" mass="15726">MAHGEVAVPEQSSQTVAPWKAPSVGPVGASATGLDASQLNLLDEVIHAAELTTGLRFSVYLGDLGVDTRASADSLITALGAESPVAVVLAVSPGQRVVEIVTGEESARRISDRSARLAALSTIAAASEGDLIGALVNGVRTLADQAGTLPERSGW</sequence>